<dbReference type="Pfam" id="PF12224">
    <property type="entry name" value="Amidoligase_2"/>
    <property type="match status" value="1"/>
</dbReference>
<keyword evidence="3" id="KW-1185">Reference proteome</keyword>
<dbReference type="AlphaFoldDB" id="A0AAN7B9X6"/>
<reference evidence="2" key="1">
    <citation type="journal article" date="2023" name="Mol. Phylogenet. Evol.">
        <title>Genome-scale phylogeny and comparative genomics of the fungal order Sordariales.</title>
        <authorList>
            <person name="Hensen N."/>
            <person name="Bonometti L."/>
            <person name="Westerberg I."/>
            <person name="Brannstrom I.O."/>
            <person name="Guillou S."/>
            <person name="Cros-Aarteil S."/>
            <person name="Calhoun S."/>
            <person name="Haridas S."/>
            <person name="Kuo A."/>
            <person name="Mondo S."/>
            <person name="Pangilinan J."/>
            <person name="Riley R."/>
            <person name="LaButti K."/>
            <person name="Andreopoulos B."/>
            <person name="Lipzen A."/>
            <person name="Chen C."/>
            <person name="Yan M."/>
            <person name="Daum C."/>
            <person name="Ng V."/>
            <person name="Clum A."/>
            <person name="Steindorff A."/>
            <person name="Ohm R.A."/>
            <person name="Martin F."/>
            <person name="Silar P."/>
            <person name="Natvig D.O."/>
            <person name="Lalanne C."/>
            <person name="Gautier V."/>
            <person name="Ament-Velasquez S.L."/>
            <person name="Kruys A."/>
            <person name="Hutchinson M.I."/>
            <person name="Powell A.J."/>
            <person name="Barry K."/>
            <person name="Miller A.N."/>
            <person name="Grigoriev I.V."/>
            <person name="Debuchy R."/>
            <person name="Gladieux P."/>
            <person name="Hiltunen Thoren M."/>
            <person name="Johannesson H."/>
        </authorList>
    </citation>
    <scope>NUCLEOTIDE SEQUENCE</scope>
    <source>
        <strain evidence="2">PSN293</strain>
    </source>
</reference>
<comment type="caution">
    <text evidence="2">The sequence shown here is derived from an EMBL/GenBank/DDBJ whole genome shotgun (WGS) entry which is preliminary data.</text>
</comment>
<dbReference type="PANTHER" id="PTHR36847:SF1">
    <property type="entry name" value="AMIDOLIGASE ENZYME"/>
    <property type="match status" value="1"/>
</dbReference>
<name>A0AAN7B9X6_9PEZI</name>
<gene>
    <name evidence="2" type="ORF">QBC37DRAFT_400515</name>
</gene>
<feature type="region of interest" description="Disordered" evidence="1">
    <location>
        <begin position="340"/>
        <end position="416"/>
    </location>
</feature>
<feature type="compositionally biased region" description="Acidic residues" evidence="1">
    <location>
        <begin position="358"/>
        <end position="406"/>
    </location>
</feature>
<dbReference type="InterPro" id="IPR022025">
    <property type="entry name" value="Amidoligase_2"/>
</dbReference>
<dbReference type="EMBL" id="MU858108">
    <property type="protein sequence ID" value="KAK4213460.1"/>
    <property type="molecule type" value="Genomic_DNA"/>
</dbReference>
<evidence type="ECO:0000256" key="1">
    <source>
        <dbReference type="SAM" id="MobiDB-lite"/>
    </source>
</evidence>
<organism evidence="2 3">
    <name type="scientific">Rhypophila decipiens</name>
    <dbReference type="NCBI Taxonomy" id="261697"/>
    <lineage>
        <taxon>Eukaryota</taxon>
        <taxon>Fungi</taxon>
        <taxon>Dikarya</taxon>
        <taxon>Ascomycota</taxon>
        <taxon>Pezizomycotina</taxon>
        <taxon>Sordariomycetes</taxon>
        <taxon>Sordariomycetidae</taxon>
        <taxon>Sordariales</taxon>
        <taxon>Naviculisporaceae</taxon>
        <taxon>Rhypophila</taxon>
    </lineage>
</organism>
<accession>A0AAN7B9X6</accession>
<dbReference type="Proteomes" id="UP001301769">
    <property type="component" value="Unassembled WGS sequence"/>
</dbReference>
<protein>
    <submittedName>
        <fullName evidence="2">Swim zinc finger domain-containing protein</fullName>
    </submittedName>
</protein>
<dbReference type="PANTHER" id="PTHR36847">
    <property type="entry name" value="AMIDOLIGASE ENZYME"/>
    <property type="match status" value="1"/>
</dbReference>
<evidence type="ECO:0000313" key="3">
    <source>
        <dbReference type="Proteomes" id="UP001301769"/>
    </source>
</evidence>
<reference evidence="2" key="2">
    <citation type="submission" date="2023-05" db="EMBL/GenBank/DDBJ databases">
        <authorList>
            <consortium name="Lawrence Berkeley National Laboratory"/>
            <person name="Steindorff A."/>
            <person name="Hensen N."/>
            <person name="Bonometti L."/>
            <person name="Westerberg I."/>
            <person name="Brannstrom I.O."/>
            <person name="Guillou S."/>
            <person name="Cros-Aarteil S."/>
            <person name="Calhoun S."/>
            <person name="Haridas S."/>
            <person name="Kuo A."/>
            <person name="Mondo S."/>
            <person name="Pangilinan J."/>
            <person name="Riley R."/>
            <person name="Labutti K."/>
            <person name="Andreopoulos B."/>
            <person name="Lipzen A."/>
            <person name="Chen C."/>
            <person name="Yanf M."/>
            <person name="Daum C."/>
            <person name="Ng V."/>
            <person name="Clum A."/>
            <person name="Ohm R."/>
            <person name="Martin F."/>
            <person name="Silar P."/>
            <person name="Natvig D."/>
            <person name="Lalanne C."/>
            <person name="Gautier V."/>
            <person name="Ament-Velasquez S.L."/>
            <person name="Kruys A."/>
            <person name="Hutchinson M.I."/>
            <person name="Powell A.J."/>
            <person name="Barry K."/>
            <person name="Miller A.N."/>
            <person name="Grigoriev I.V."/>
            <person name="Debuchy R."/>
            <person name="Gladieux P."/>
            <person name="Thoren M.H."/>
            <person name="Johannesson H."/>
        </authorList>
    </citation>
    <scope>NUCLEOTIDE SEQUENCE</scope>
    <source>
        <strain evidence="2">PSN293</strain>
    </source>
</reference>
<evidence type="ECO:0000313" key="2">
    <source>
        <dbReference type="EMBL" id="KAK4213460.1"/>
    </source>
</evidence>
<sequence length="441" mass="50589">MASSYSFGIEIELIAEPRHVSGPHRHRRAVLYEDLASAIRFQGSYADADTLQERYRKHPEHYNKWWITKDGSLGNPEDPLSQFDLEHRSLEYSVSPILNTANPWEREIDSFWDAYHMVFLMPEPSNLCGSHVHVSPSPTRWFTITELQSIAFGTIYYEDLILELLPPSRRGNKYCVPNTCHARALRSLDGRGLAYVWEMIKIQTDEQSLRDFMQDPGGEEPRNPRYVLWNFDNILSSGSVEFRGGRGLRGPVRTKRWAAFVVAFVHFCLMQDFHCWPSWPQYRFTVPDMQQFWTGIRNAARDISVNDSLPSDWQAMSEMAIDGMLEGVCDAFDGSGIYSDSDLDSMNGKSDSDFTGSELDDDELDDDELDDDELDDDELDDDELDDDELDDDESDDDELGDGELEGYELGSDPCYDEQLDDESLRMMDSIMMNLITMSLGR</sequence>
<proteinExistence type="predicted"/>